<dbReference type="RefSeq" id="XP_002424127.1">
    <property type="nucleotide sequence ID" value="XM_002424082.1"/>
</dbReference>
<evidence type="ECO:0000256" key="1">
    <source>
        <dbReference type="SAM" id="SignalP"/>
    </source>
</evidence>
<evidence type="ECO:0000313" key="4">
    <source>
        <dbReference type="Proteomes" id="UP000009046"/>
    </source>
</evidence>
<sequence length="67" mass="8293">MIIFFVVCFSFFSLFDPTDNKRTFVTTMKFWNVLEYENFENEDTFHYHRLSYTKETYRIGVFRLVIP</sequence>
<protein>
    <submittedName>
        <fullName evidence="2 3">Uncharacterized protein</fullName>
    </submittedName>
</protein>
<dbReference type="AlphaFoldDB" id="E0VDD3"/>
<organism>
    <name type="scientific">Pediculus humanus subsp. corporis</name>
    <name type="common">Body louse</name>
    <dbReference type="NCBI Taxonomy" id="121224"/>
    <lineage>
        <taxon>Eukaryota</taxon>
        <taxon>Metazoa</taxon>
        <taxon>Ecdysozoa</taxon>
        <taxon>Arthropoda</taxon>
        <taxon>Hexapoda</taxon>
        <taxon>Insecta</taxon>
        <taxon>Pterygota</taxon>
        <taxon>Neoptera</taxon>
        <taxon>Paraneoptera</taxon>
        <taxon>Psocodea</taxon>
        <taxon>Troctomorpha</taxon>
        <taxon>Phthiraptera</taxon>
        <taxon>Anoplura</taxon>
        <taxon>Pediculidae</taxon>
        <taxon>Pediculus</taxon>
    </lineage>
</organism>
<keyword evidence="1" id="KW-0732">Signal</keyword>
<dbReference type="KEGG" id="phu:Phum_PHUM112060"/>
<accession>E0VDD3</accession>
<dbReference type="EnsemblMetazoa" id="PHUM112060-RA">
    <property type="protein sequence ID" value="PHUM112060-PA"/>
    <property type="gene ID" value="PHUM112060"/>
</dbReference>
<dbReference type="EMBL" id="DS235073">
    <property type="protein sequence ID" value="EEB11389.1"/>
    <property type="molecule type" value="Genomic_DNA"/>
</dbReference>
<reference evidence="2" key="1">
    <citation type="submission" date="2007-04" db="EMBL/GenBank/DDBJ databases">
        <title>Annotation of Pediculus humanus corporis strain USDA.</title>
        <authorList>
            <person name="Kirkness E."/>
            <person name="Hannick L."/>
            <person name="Hass B."/>
            <person name="Bruggner R."/>
            <person name="Lawson D."/>
            <person name="Bidwell S."/>
            <person name="Joardar V."/>
            <person name="Caler E."/>
            <person name="Walenz B."/>
            <person name="Inman J."/>
            <person name="Schobel S."/>
            <person name="Galinsky K."/>
            <person name="Amedeo P."/>
            <person name="Strausberg R."/>
        </authorList>
    </citation>
    <scope>NUCLEOTIDE SEQUENCE</scope>
    <source>
        <strain evidence="2">USDA</strain>
    </source>
</reference>
<dbReference type="GeneID" id="8238250"/>
<dbReference type="VEuPathDB" id="VectorBase:PHUM112060"/>
<evidence type="ECO:0000313" key="3">
    <source>
        <dbReference type="EnsemblMetazoa" id="PHUM112060-PA"/>
    </source>
</evidence>
<dbReference type="HOGENOM" id="CLU_2815499_0_0_1"/>
<dbReference type="InParanoid" id="E0VDD3"/>
<feature type="chain" id="PRO_5014570056" evidence="1">
    <location>
        <begin position="21"/>
        <end position="67"/>
    </location>
</feature>
<reference evidence="2" key="2">
    <citation type="submission" date="2007-04" db="EMBL/GenBank/DDBJ databases">
        <title>The genome of the human body louse.</title>
        <authorList>
            <consortium name="The Human Body Louse Genome Consortium"/>
            <person name="Kirkness E."/>
            <person name="Walenz B."/>
            <person name="Hass B."/>
            <person name="Bruggner R."/>
            <person name="Strausberg R."/>
        </authorList>
    </citation>
    <scope>NUCLEOTIDE SEQUENCE</scope>
    <source>
        <strain evidence="2">USDA</strain>
    </source>
</reference>
<evidence type="ECO:0000313" key="2">
    <source>
        <dbReference type="EMBL" id="EEB11389.1"/>
    </source>
</evidence>
<reference evidence="3" key="3">
    <citation type="submission" date="2021-02" db="UniProtKB">
        <authorList>
            <consortium name="EnsemblMetazoa"/>
        </authorList>
    </citation>
    <scope>IDENTIFICATION</scope>
    <source>
        <strain evidence="3">USDA</strain>
    </source>
</reference>
<dbReference type="CTD" id="8238250"/>
<name>E0VDD3_PEDHC</name>
<keyword evidence="4" id="KW-1185">Reference proteome</keyword>
<dbReference type="Proteomes" id="UP000009046">
    <property type="component" value="Unassembled WGS sequence"/>
</dbReference>
<feature type="signal peptide" evidence="1">
    <location>
        <begin position="1"/>
        <end position="20"/>
    </location>
</feature>
<gene>
    <name evidence="3" type="primary">8238250</name>
    <name evidence="2" type="ORF">Phum_PHUM112060</name>
</gene>
<dbReference type="EMBL" id="AAZO01001326">
    <property type="status" value="NOT_ANNOTATED_CDS"/>
    <property type="molecule type" value="Genomic_DNA"/>
</dbReference>
<proteinExistence type="predicted"/>